<name>A0A222ZH10_9CAUD</name>
<dbReference type="RefSeq" id="YP_010749743.1">
    <property type="nucleotide sequence ID" value="NC_073326.1"/>
</dbReference>
<protein>
    <submittedName>
        <fullName evidence="1">Uncharacterized protein</fullName>
    </submittedName>
</protein>
<proteinExistence type="predicted"/>
<gene>
    <name evidence="1" type="primary">1</name>
    <name evidence="1" type="ORF">SEA_TEACUP_1</name>
</gene>
<dbReference type="GeneID" id="79993172"/>
<sequence>MPRGDIWHNNSTFLLLERALGWTLSRTRAHDPNMDDALGLFQAAGILKPLGSVSVITRHNNCLGLRARMAGSYLTRYRAV</sequence>
<keyword evidence="2" id="KW-1185">Reference proteome</keyword>
<dbReference type="Proteomes" id="UP000222773">
    <property type="component" value="Segment"/>
</dbReference>
<organism evidence="1 2">
    <name type="scientific">Arthrobacter phage Teacup</name>
    <dbReference type="NCBI Taxonomy" id="2015871"/>
    <lineage>
        <taxon>Viruses</taxon>
        <taxon>Duplodnaviria</taxon>
        <taxon>Heunggongvirae</taxon>
        <taxon>Uroviricota</taxon>
        <taxon>Caudoviricetes</taxon>
        <taxon>Gordonvirus</taxon>
        <taxon>Gordonvirus teacup</taxon>
    </lineage>
</organism>
<evidence type="ECO:0000313" key="1">
    <source>
        <dbReference type="EMBL" id="ASR84007.1"/>
    </source>
</evidence>
<dbReference type="EMBL" id="MF140432">
    <property type="protein sequence ID" value="ASR84007.1"/>
    <property type="molecule type" value="Genomic_DNA"/>
</dbReference>
<dbReference type="KEGG" id="vg:79993172"/>
<evidence type="ECO:0000313" key="2">
    <source>
        <dbReference type="Proteomes" id="UP000222773"/>
    </source>
</evidence>
<reference evidence="1 2" key="1">
    <citation type="submission" date="2017-05" db="EMBL/GenBank/DDBJ databases">
        <authorList>
            <person name="Otto L."/>
            <person name="Bidlack C."/>
            <person name="Kremp M."/>
            <person name="Pizzorno M."/>
            <person name="Stowe E."/>
            <person name="Krukonis G."/>
            <person name="Stoner T.H."/>
            <person name="Garlena R.A."/>
            <person name="Russell D.A."/>
            <person name="Pope W.H."/>
            <person name="Jacobs-Sera D."/>
            <person name="Hatfull G.F."/>
        </authorList>
    </citation>
    <scope>NUCLEOTIDE SEQUENCE [LARGE SCALE GENOMIC DNA]</scope>
</reference>
<accession>A0A222ZH10</accession>